<dbReference type="SUPFAM" id="SSF51735">
    <property type="entry name" value="NAD(P)-binding Rossmann-fold domains"/>
    <property type="match status" value="1"/>
</dbReference>
<dbReference type="Gene3D" id="3.40.50.720">
    <property type="entry name" value="NAD(P)-binding Rossmann-like Domain"/>
    <property type="match status" value="1"/>
</dbReference>
<evidence type="ECO:0000256" key="1">
    <source>
        <dbReference type="ARBA" id="ARBA00022450"/>
    </source>
</evidence>
<dbReference type="SMART" id="SM00822">
    <property type="entry name" value="PKS_KR"/>
    <property type="match status" value="1"/>
</dbReference>
<feature type="region of interest" description="N-terminal hotdog fold" evidence="6">
    <location>
        <begin position="1004"/>
        <end position="1152"/>
    </location>
</feature>
<sequence length="2608" mass="284431">MPYKLPPSEPIAVVASSCRFAGGVTSPSKLWDLLRQPTDLSRNVPPSRFNVRAFFHPDGDYHGTTDSPRAYWLDDDQDIREFDAGFFGIAPKEAEAVDPQQRLLLETVFEALESAGYQLPQWAGKDVAVYVGAMTADLYSVSQQDDLTTSPYYATGNARSILSNRISYFYDFHGPSVTIDTACSSSLVALHQAVLGLRAGDCSAACVAGVNLMLTPEQFVVESSLHMLSPTGHCHMWDSRADGYARGEGAAVLFLKPLRRALADGDGPRIQALIRETGVDSDGRTAGITMPSPTAQASLIRATYKRAGLDITDPADRCQYFEAHGTGTPVGDPREASAIYSAFFEERNNHSDKGNMAGASSKSPRPLLVGSVKTVIGHTEGAAGLAGILKVMLAMKNGQVPPNLHMERLASTVAPFCTPAPQGFLQIPTELMKWPAAKPGHPLRASVNSFGFGGTNAHAIVEKYDPSIHSPHLSIMNVRPSALQGTSSLPQIPLVLSASSASTLRSLAKNYLDFLQNQLHGNSVLPFEELAWRAYTSRTHFLYRLAICGNSLTDAINILSEQLSDASNGQTNDLGFRARRIENNANGDAPQILGVFTGQGAQWPGMSKDLFSTNRVYRESIRNLDSVLRACPDPPSWTLEEELQKLDADGSRVREAAVAQPLCTALQIGLVDVLDRLGLHFTSVIGHSSGEIGAAYAAKYISRRDAILIAYYRGKSVSTPMLPQVGPQQPQGGMLAVGLSREDADAFCEAFDGRLCVAASNSPSSSTLSGDMDAVLEAEQQLRSRSIFVRRLLVDKAYHSHHMARLSDSYTKALDVCQISPLAAASDPDRRATWISSVFPGDSVPTEQQLRGSYWVDNMVKPVLFREAAEKVLSTVQGEFDCAIEIGPHSTLKGPFSDTLAQLRPQGTASSRGLPYTSLLQRGKSDATSFLEFLGFVWTHYDPPLIDLHGLLDDQEREVLSDALSRQHGDVVNKLPAYPWDHSQKYYRESRIARQFHHKSDPPHELLGSRTRDDIDGHELRWRNLLRVDKLPWLAHHAFQGQPLLPAAAYCIMACEAAKTLLSGREATVVEVEDIEFISGIPLEVDGPATEIMFSLNVHHQPGKTSNATSTYTDQNDNIILASFSIFSGSESSRMPLGKRCSGNLRVVLGSPSADALPHREDPAKLPETFDVSTEAFYKMMADVGLQYSGPFEAIESMRRRHNFASATLKRIHEKDTTSLPLSPATLDSCLQTCFVSYSSPGDRTLWTVFLPIRIKKISFSMDHSGVGSTHLSVDAQLTNIQEATSESPARITGDICIFNEDGNMEVCIEGLTVGSLASAHPSADRDLYLHTVYAPDPDDSLVNDCAILGDTSATNEALDRVLEESILRIQSFYEPSPKSSRIWPADTDEVLNQHILSSPYSLTLGKVKALVKDNAQMTSAVSAERTLQSLLEEGRHVYHFQRRVSSIVKQIAHKYPRISVVSLTDSEMHMSMPILDGLSSSFINYISMVLGNTDQSFNLYLDQFPISVKKKVQSSSLVQIDGIKPQLNGLITAASIHSFDLAILSTSIFKQATSSEVVLDHVKSLMRPGGFLMLVHMPIQMSRGQQSTDITDTFITPPDWPDILDRSGFMTPAIKNTDQHFAGGFSIAVRQSKQLPQRHWVPDPSALSSAVSRPIKPSERLLVVGGQATDISLLASNVGRLLSSHMHNPVTTVTGLDELGALTNADPASSHAFTCAIVLADVDDTMSVLSSLNESRLDTLRKVLFRPEMVILWVTKGARVGNCESASSYGFIRSIRGEMPNLVIQMLDFDHLESDGGKLLVPSPPNTVSPSAASMVTDVFLQLMLGVVAKRNQNSFASANVAADEGRNNDLWHLETEVFIDSMGQRLVPRMLPLKPSNDTFNASRRPVTEKVNTLLNCVELARHATTGEYSINVVPAPVPSSPFQIKDCEFSRIQVHYSSAQPLFKGHYVCIGLSSDTGDIVAAISKSNASFVSVPRNQLFPIPDRGNNGTTRPYAGALVGTLVCLQLLSVSADKPLALVAPENILLECAQHVSAYQGRDIVAIQVAGGDHSAQILDDGLFLHPHATDARMASTLYRFKDGATIVNFLPENHPVSRFLSRTVPTSCSSYSWASLSSQTQDDAPQEDAHIAMNLLQQAISMVNSGNVTSADFVSVPDLLKSHIRNASTVQIVDWRAERAVEKVVVPHENLASKYMPQGPPGARLRGDRTYVLVGITRDMGQSLSTLLSKQGARHIVLASRNIPTSTPQWAKHAKRVAGVDIRFESLDVTDLAAVQQFRIRVEQSMPRIGGIVNGAMVLDDRVFAQMTADAFSRAMRPKTVGSRNLDTVFRDDDEEDGNKLDFFIMTSSCTAVAGHAGQSNYAAANMYMNGLAANRQRRGVAGSVLNIGVIYGLGFLHREKEELYAGLERERYPPISERDLHHMFLEAIALGRPKPGRAARPEDFIDLTTGLSRFNPHQTADNEVHWHRDPRFSHFTVDDNNEYGSNKKQAGSTENSSAKQLADLIGDEAATAEVIGQHLAIAFSERLATLLHVGPSTSAYGSSDGAGRIRSDSSLMELGVDSLVAVEMRTWLWRMSGRDVPVMKILGAASINRLCTDIASDVVASRGQ</sequence>
<keyword evidence="11" id="KW-1185">Reference proteome</keyword>
<keyword evidence="1" id="KW-0596">Phosphopantetheine</keyword>
<dbReference type="PANTHER" id="PTHR43775:SF20">
    <property type="entry name" value="HYBRID PKS-NRPS SYNTHETASE APDA"/>
    <property type="match status" value="1"/>
</dbReference>
<dbReference type="GO" id="GO:0006633">
    <property type="term" value="P:fatty acid biosynthetic process"/>
    <property type="evidence" value="ECO:0007669"/>
    <property type="project" value="InterPro"/>
</dbReference>
<dbReference type="InterPro" id="IPR014043">
    <property type="entry name" value="Acyl_transferase_dom"/>
</dbReference>
<protein>
    <submittedName>
        <fullName evidence="10">Polyketide synthase</fullName>
    </submittedName>
</protein>
<dbReference type="InterPro" id="IPR014030">
    <property type="entry name" value="Ketoacyl_synth_N"/>
</dbReference>
<dbReference type="Gene3D" id="3.10.129.110">
    <property type="entry name" value="Polyketide synthase dehydratase"/>
    <property type="match status" value="1"/>
</dbReference>
<dbReference type="Pfam" id="PF22621">
    <property type="entry name" value="CurL-like_PKS_C"/>
    <property type="match status" value="1"/>
</dbReference>
<proteinExistence type="predicted"/>
<dbReference type="Gene3D" id="3.40.366.10">
    <property type="entry name" value="Malonyl-Coenzyme A Acyl Carrier Protein, domain 2"/>
    <property type="match status" value="1"/>
</dbReference>
<dbReference type="InterPro" id="IPR049552">
    <property type="entry name" value="PKS_DH_N"/>
</dbReference>
<dbReference type="InterPro" id="IPR009081">
    <property type="entry name" value="PP-bd_ACP"/>
</dbReference>
<dbReference type="CDD" id="cd00833">
    <property type="entry name" value="PKS"/>
    <property type="match status" value="1"/>
</dbReference>
<dbReference type="SUPFAM" id="SSF55048">
    <property type="entry name" value="Probable ACP-binding domain of malonyl-CoA ACP transacylase"/>
    <property type="match status" value="1"/>
</dbReference>
<dbReference type="InterPro" id="IPR036736">
    <property type="entry name" value="ACP-like_sf"/>
</dbReference>
<evidence type="ECO:0000313" key="11">
    <source>
        <dbReference type="Proteomes" id="UP000031575"/>
    </source>
</evidence>
<dbReference type="PROSITE" id="PS00012">
    <property type="entry name" value="PHOSPHOPANTETHEINE"/>
    <property type="match status" value="1"/>
</dbReference>
<dbReference type="VEuPathDB" id="FungiDB:SPBR_08056"/>
<evidence type="ECO:0000256" key="3">
    <source>
        <dbReference type="ARBA" id="ARBA00022679"/>
    </source>
</evidence>
<feature type="domain" description="PKS/mFAS DH" evidence="9">
    <location>
        <begin position="1004"/>
        <end position="1323"/>
    </location>
</feature>
<dbReference type="InterPro" id="IPR020806">
    <property type="entry name" value="PKS_PP-bd"/>
</dbReference>
<dbReference type="InterPro" id="IPR013968">
    <property type="entry name" value="PKS_KR"/>
</dbReference>
<dbReference type="EMBL" id="AWTV01000011">
    <property type="protein sequence ID" value="KIH86414.1"/>
    <property type="molecule type" value="Genomic_DNA"/>
</dbReference>
<dbReference type="Pfam" id="PF21089">
    <property type="entry name" value="PKS_DH_N"/>
    <property type="match status" value="1"/>
</dbReference>
<dbReference type="OrthoDB" id="329835at2759"/>
<dbReference type="SMART" id="SM00827">
    <property type="entry name" value="PKS_AT"/>
    <property type="match status" value="1"/>
</dbReference>
<dbReference type="InterPro" id="IPR020841">
    <property type="entry name" value="PKS_Beta-ketoAc_synthase_dom"/>
</dbReference>
<evidence type="ECO:0000259" key="9">
    <source>
        <dbReference type="PROSITE" id="PS52019"/>
    </source>
</evidence>
<dbReference type="Pfam" id="PF00109">
    <property type="entry name" value="ketoacyl-synt"/>
    <property type="match status" value="1"/>
</dbReference>
<dbReference type="Pfam" id="PF00698">
    <property type="entry name" value="Acyl_transf_1"/>
    <property type="match status" value="1"/>
</dbReference>
<evidence type="ECO:0000259" key="8">
    <source>
        <dbReference type="PROSITE" id="PS52004"/>
    </source>
</evidence>
<name>A0A0C2EK06_9PEZI</name>
<dbReference type="InterPro" id="IPR029063">
    <property type="entry name" value="SAM-dependent_MTases_sf"/>
</dbReference>
<dbReference type="PANTHER" id="PTHR43775">
    <property type="entry name" value="FATTY ACID SYNTHASE"/>
    <property type="match status" value="1"/>
</dbReference>
<dbReference type="HOGENOM" id="CLU_000022_31_0_1"/>
<dbReference type="Gene3D" id="3.30.70.3290">
    <property type="match status" value="1"/>
</dbReference>
<dbReference type="InterPro" id="IPR016039">
    <property type="entry name" value="Thiolase-like"/>
</dbReference>
<dbReference type="InterPro" id="IPR006162">
    <property type="entry name" value="Ppantetheine_attach_site"/>
</dbReference>
<dbReference type="InterPro" id="IPR001227">
    <property type="entry name" value="Ac_transferase_dom_sf"/>
</dbReference>
<dbReference type="GO" id="GO:0004315">
    <property type="term" value="F:3-oxoacyl-[acyl-carrier-protein] synthase activity"/>
    <property type="evidence" value="ECO:0007669"/>
    <property type="project" value="InterPro"/>
</dbReference>
<dbReference type="InterPro" id="IPR049551">
    <property type="entry name" value="PKS_DH_C"/>
</dbReference>
<dbReference type="Gene3D" id="3.40.47.10">
    <property type="match status" value="1"/>
</dbReference>
<dbReference type="SMART" id="SM00823">
    <property type="entry name" value="PKS_PP"/>
    <property type="match status" value="1"/>
</dbReference>
<organism evidence="10 11">
    <name type="scientific">Sporothrix brasiliensis 5110</name>
    <dbReference type="NCBI Taxonomy" id="1398154"/>
    <lineage>
        <taxon>Eukaryota</taxon>
        <taxon>Fungi</taxon>
        <taxon>Dikarya</taxon>
        <taxon>Ascomycota</taxon>
        <taxon>Pezizomycotina</taxon>
        <taxon>Sordariomycetes</taxon>
        <taxon>Sordariomycetidae</taxon>
        <taxon>Ophiostomatales</taxon>
        <taxon>Ophiostomataceae</taxon>
        <taxon>Sporothrix</taxon>
    </lineage>
</organism>
<gene>
    <name evidence="10" type="ORF">SPBR_08056</name>
</gene>
<dbReference type="SUPFAM" id="SSF53901">
    <property type="entry name" value="Thiolase-like"/>
    <property type="match status" value="1"/>
</dbReference>
<evidence type="ECO:0000256" key="5">
    <source>
        <dbReference type="ARBA" id="ARBA00023268"/>
    </source>
</evidence>
<dbReference type="InterPro" id="IPR016035">
    <property type="entry name" value="Acyl_Trfase/lysoPLipase"/>
</dbReference>
<reference evidence="10 11" key="1">
    <citation type="journal article" date="2014" name="BMC Genomics">
        <title>Comparative genomics of the major fungal agents of human and animal Sporotrichosis: Sporothrix schenckii and Sporothrix brasiliensis.</title>
        <authorList>
            <person name="Teixeira M.M."/>
            <person name="de Almeida L.G."/>
            <person name="Kubitschek-Barreira P."/>
            <person name="Alves F.L."/>
            <person name="Kioshima E.S."/>
            <person name="Abadio A.K."/>
            <person name="Fernandes L."/>
            <person name="Derengowski L.S."/>
            <person name="Ferreira K.S."/>
            <person name="Souza R.C."/>
            <person name="Ruiz J.C."/>
            <person name="de Andrade N.C."/>
            <person name="Paes H.C."/>
            <person name="Nicola A.M."/>
            <person name="Albuquerque P."/>
            <person name="Gerber A.L."/>
            <person name="Martins V.P."/>
            <person name="Peconick L.D."/>
            <person name="Neto A.V."/>
            <person name="Chaucanez C.B."/>
            <person name="Silva P.A."/>
            <person name="Cunha O.L."/>
            <person name="de Oliveira F.F."/>
            <person name="dos Santos T.C."/>
            <person name="Barros A.L."/>
            <person name="Soares M.A."/>
            <person name="de Oliveira L.M."/>
            <person name="Marini M.M."/>
            <person name="Villalobos-Duno H."/>
            <person name="Cunha M.M."/>
            <person name="de Hoog S."/>
            <person name="da Silveira J.F."/>
            <person name="Henrissat B."/>
            <person name="Nino-Vega G.A."/>
            <person name="Cisalpino P.S."/>
            <person name="Mora-Montes H.M."/>
            <person name="Almeida S.R."/>
            <person name="Stajich J.E."/>
            <person name="Lopes-Bezerra L.M."/>
            <person name="Vasconcelos A.T."/>
            <person name="Felipe M.S."/>
        </authorList>
    </citation>
    <scope>NUCLEOTIDE SEQUENCE [LARGE SCALE GENOMIC DNA]</scope>
    <source>
        <strain evidence="10 11">5110</strain>
    </source>
</reference>
<accession>A0A0C2EK06</accession>
<dbReference type="InterPro" id="IPR050091">
    <property type="entry name" value="PKS_NRPS_Biosynth_Enz"/>
</dbReference>
<dbReference type="InterPro" id="IPR014031">
    <property type="entry name" value="Ketoacyl_synth_C"/>
</dbReference>
<feature type="region of interest" description="C-terminal hotdog fold" evidence="6">
    <location>
        <begin position="1169"/>
        <end position="1323"/>
    </location>
</feature>
<keyword evidence="2" id="KW-0597">Phosphoprotein</keyword>
<dbReference type="Gene3D" id="1.10.1200.10">
    <property type="entry name" value="ACP-like"/>
    <property type="match status" value="1"/>
</dbReference>
<comment type="caution">
    <text evidence="10">The sequence shown here is derived from an EMBL/GenBank/DDBJ whole genome shotgun (WGS) entry which is preliminary data.</text>
</comment>
<dbReference type="Proteomes" id="UP000031575">
    <property type="component" value="Unassembled WGS sequence"/>
</dbReference>
<feature type="domain" description="Carrier" evidence="7">
    <location>
        <begin position="2517"/>
        <end position="2602"/>
    </location>
</feature>
<dbReference type="RefSeq" id="XP_040614424.1">
    <property type="nucleotide sequence ID" value="XM_040766294.1"/>
</dbReference>
<evidence type="ECO:0000256" key="6">
    <source>
        <dbReference type="PROSITE-ProRule" id="PRU01363"/>
    </source>
</evidence>
<dbReference type="GeneID" id="63681215"/>
<dbReference type="Pfam" id="PF02801">
    <property type="entry name" value="Ketoacyl-synt_C"/>
    <property type="match status" value="1"/>
</dbReference>
<dbReference type="SMART" id="SM00826">
    <property type="entry name" value="PKS_DH"/>
    <property type="match status" value="1"/>
</dbReference>
<dbReference type="SUPFAM" id="SSF52151">
    <property type="entry name" value="FabD/lysophospholipase-like"/>
    <property type="match status" value="1"/>
</dbReference>
<feature type="active site" description="Proton acceptor; for dehydratase activity" evidence="6">
    <location>
        <position position="1037"/>
    </location>
</feature>
<keyword evidence="4" id="KW-0560">Oxidoreductase</keyword>
<dbReference type="PROSITE" id="PS52004">
    <property type="entry name" value="KS3_2"/>
    <property type="match status" value="1"/>
</dbReference>
<dbReference type="SMART" id="SM00825">
    <property type="entry name" value="PKS_KS"/>
    <property type="match status" value="1"/>
</dbReference>
<dbReference type="InterPro" id="IPR016036">
    <property type="entry name" value="Malonyl_transacylase_ACP-bd"/>
</dbReference>
<dbReference type="Pfam" id="PF14765">
    <property type="entry name" value="PS-DH"/>
    <property type="match status" value="1"/>
</dbReference>
<evidence type="ECO:0000256" key="4">
    <source>
        <dbReference type="ARBA" id="ARBA00023002"/>
    </source>
</evidence>
<dbReference type="InterPro" id="IPR018201">
    <property type="entry name" value="Ketoacyl_synth_AS"/>
</dbReference>
<dbReference type="InterPro" id="IPR020807">
    <property type="entry name" value="PKS_DH"/>
</dbReference>
<feature type="domain" description="Ketosynthase family 3 (KS3)" evidence="8">
    <location>
        <begin position="8"/>
        <end position="463"/>
    </location>
</feature>
<keyword evidence="3" id="KW-0808">Transferase</keyword>
<dbReference type="PROSITE" id="PS50075">
    <property type="entry name" value="CARRIER"/>
    <property type="match status" value="1"/>
</dbReference>
<dbReference type="PROSITE" id="PS00606">
    <property type="entry name" value="KS3_1"/>
    <property type="match status" value="1"/>
</dbReference>
<dbReference type="InterPro" id="IPR057326">
    <property type="entry name" value="KR_dom"/>
</dbReference>
<evidence type="ECO:0000313" key="10">
    <source>
        <dbReference type="EMBL" id="KIH86414.1"/>
    </source>
</evidence>
<dbReference type="PROSITE" id="PS52019">
    <property type="entry name" value="PKS_MFAS_DH"/>
    <property type="match status" value="1"/>
</dbReference>
<keyword evidence="5" id="KW-0511">Multifunctional enzyme</keyword>
<evidence type="ECO:0000259" key="7">
    <source>
        <dbReference type="PROSITE" id="PS50075"/>
    </source>
</evidence>
<evidence type="ECO:0000256" key="2">
    <source>
        <dbReference type="ARBA" id="ARBA00022553"/>
    </source>
</evidence>
<dbReference type="GO" id="GO:0016491">
    <property type="term" value="F:oxidoreductase activity"/>
    <property type="evidence" value="ECO:0007669"/>
    <property type="project" value="UniProtKB-KW"/>
</dbReference>
<dbReference type="InterPro" id="IPR049900">
    <property type="entry name" value="PKS_mFAS_DH"/>
</dbReference>
<dbReference type="InterPro" id="IPR036291">
    <property type="entry name" value="NAD(P)-bd_dom_sf"/>
</dbReference>
<dbReference type="SUPFAM" id="SSF47336">
    <property type="entry name" value="ACP-like"/>
    <property type="match status" value="1"/>
</dbReference>
<dbReference type="Gene3D" id="3.40.50.150">
    <property type="entry name" value="Vaccinia Virus protein VP39"/>
    <property type="match status" value="1"/>
</dbReference>
<feature type="active site" description="Proton donor; for dehydratase activity" evidence="6">
    <location>
        <position position="1228"/>
    </location>
</feature>
<dbReference type="InterPro" id="IPR042104">
    <property type="entry name" value="PKS_dehydratase_sf"/>
</dbReference>
<dbReference type="Pfam" id="PF08659">
    <property type="entry name" value="KR"/>
    <property type="match status" value="1"/>
</dbReference>
<dbReference type="GO" id="GO:0044550">
    <property type="term" value="P:secondary metabolite biosynthetic process"/>
    <property type="evidence" value="ECO:0007669"/>
    <property type="project" value="TreeGrafter"/>
</dbReference>
<dbReference type="GO" id="GO:0031177">
    <property type="term" value="F:phosphopantetheine binding"/>
    <property type="evidence" value="ECO:0007669"/>
    <property type="project" value="InterPro"/>
</dbReference>
<dbReference type="GO" id="GO:0004312">
    <property type="term" value="F:fatty acid synthase activity"/>
    <property type="evidence" value="ECO:0007669"/>
    <property type="project" value="TreeGrafter"/>
</dbReference>
<dbReference type="Pfam" id="PF00550">
    <property type="entry name" value="PP-binding"/>
    <property type="match status" value="1"/>
</dbReference>